<evidence type="ECO:0000256" key="1">
    <source>
        <dbReference type="ARBA" id="ARBA00009500"/>
    </source>
</evidence>
<keyword evidence="5" id="KW-1185">Reference proteome</keyword>
<dbReference type="Proteomes" id="UP001231189">
    <property type="component" value="Unassembled WGS sequence"/>
</dbReference>
<dbReference type="GO" id="GO:0005615">
    <property type="term" value="C:extracellular space"/>
    <property type="evidence" value="ECO:0007669"/>
    <property type="project" value="InterPro"/>
</dbReference>
<dbReference type="InterPro" id="IPR000215">
    <property type="entry name" value="Serpin_fam"/>
</dbReference>
<gene>
    <name evidence="4" type="ORF">QYE76_069979</name>
</gene>
<dbReference type="SUPFAM" id="SSF56574">
    <property type="entry name" value="Serpins"/>
    <property type="match status" value="1"/>
</dbReference>
<organism evidence="4 5">
    <name type="scientific">Lolium multiflorum</name>
    <name type="common">Italian ryegrass</name>
    <name type="synonym">Lolium perenne subsp. multiflorum</name>
    <dbReference type="NCBI Taxonomy" id="4521"/>
    <lineage>
        <taxon>Eukaryota</taxon>
        <taxon>Viridiplantae</taxon>
        <taxon>Streptophyta</taxon>
        <taxon>Embryophyta</taxon>
        <taxon>Tracheophyta</taxon>
        <taxon>Spermatophyta</taxon>
        <taxon>Magnoliopsida</taxon>
        <taxon>Liliopsida</taxon>
        <taxon>Poales</taxon>
        <taxon>Poaceae</taxon>
        <taxon>BOP clade</taxon>
        <taxon>Pooideae</taxon>
        <taxon>Poodae</taxon>
        <taxon>Poeae</taxon>
        <taxon>Poeae Chloroplast Group 2 (Poeae type)</taxon>
        <taxon>Loliodinae</taxon>
        <taxon>Loliinae</taxon>
        <taxon>Lolium</taxon>
    </lineage>
</organism>
<dbReference type="SMART" id="SM00093">
    <property type="entry name" value="SERPIN"/>
    <property type="match status" value="1"/>
</dbReference>
<dbReference type="Pfam" id="PF00079">
    <property type="entry name" value="Serpin"/>
    <property type="match status" value="1"/>
</dbReference>
<dbReference type="PANTHER" id="PTHR11461">
    <property type="entry name" value="SERINE PROTEASE INHIBITOR, SERPIN"/>
    <property type="match status" value="1"/>
</dbReference>
<comment type="caution">
    <text evidence="4">The sequence shown here is derived from an EMBL/GenBank/DDBJ whole genome shotgun (WGS) entry which is preliminary data.</text>
</comment>
<dbReference type="InterPro" id="IPR042178">
    <property type="entry name" value="Serpin_sf_1"/>
</dbReference>
<feature type="domain" description="Serpin" evidence="3">
    <location>
        <begin position="58"/>
        <end position="439"/>
    </location>
</feature>
<dbReference type="InterPro" id="IPR042185">
    <property type="entry name" value="Serpin_sf_2"/>
</dbReference>
<comment type="similarity">
    <text evidence="1 2">Belongs to the serpin family.</text>
</comment>
<dbReference type="InterPro" id="IPR023796">
    <property type="entry name" value="Serpin_dom"/>
</dbReference>
<dbReference type="GO" id="GO:0004867">
    <property type="term" value="F:serine-type endopeptidase inhibitor activity"/>
    <property type="evidence" value="ECO:0007669"/>
    <property type="project" value="InterPro"/>
</dbReference>
<evidence type="ECO:0000313" key="4">
    <source>
        <dbReference type="EMBL" id="KAK1652174.1"/>
    </source>
</evidence>
<dbReference type="Gene3D" id="3.30.497.10">
    <property type="entry name" value="Antithrombin, subunit I, domain 2"/>
    <property type="match status" value="1"/>
</dbReference>
<dbReference type="InterPro" id="IPR036186">
    <property type="entry name" value="Serpin_sf"/>
</dbReference>
<dbReference type="PANTHER" id="PTHR11461:SF313">
    <property type="entry name" value="SERPIN-Z5-RELATED"/>
    <property type="match status" value="1"/>
</dbReference>
<evidence type="ECO:0000256" key="2">
    <source>
        <dbReference type="RuleBase" id="RU000411"/>
    </source>
</evidence>
<reference evidence="4" key="1">
    <citation type="submission" date="2023-07" db="EMBL/GenBank/DDBJ databases">
        <title>A chromosome-level genome assembly of Lolium multiflorum.</title>
        <authorList>
            <person name="Chen Y."/>
            <person name="Copetti D."/>
            <person name="Kolliker R."/>
            <person name="Studer B."/>
        </authorList>
    </citation>
    <scope>NUCLEOTIDE SEQUENCE</scope>
    <source>
        <strain evidence="4">02402/16</strain>
        <tissue evidence="4">Leaf</tissue>
    </source>
</reference>
<dbReference type="AlphaFoldDB" id="A0AAD8WFF5"/>
<proteinExistence type="inferred from homology"/>
<evidence type="ECO:0000259" key="3">
    <source>
        <dbReference type="SMART" id="SM00093"/>
    </source>
</evidence>
<protein>
    <recommendedName>
        <fullName evidence="3">Serpin domain-containing protein</fullName>
    </recommendedName>
</protein>
<evidence type="ECO:0000313" key="5">
    <source>
        <dbReference type="Proteomes" id="UP001231189"/>
    </source>
</evidence>
<sequence length="442" mass="47153">MPSPPFTNPLPKPVLLLALAVAATLLYAAGLHATLPRDRPAPRPGPAMIRDGHTALALRLAKQLAPASGNTTTTTPKDNVAFSPVSIHAALSLVAAGARGATLDQLLAFLGAPSAAALADSGRRVVHRVLADRAASGGPRVLFGGGIWSDASCGALRTAFRDVAVQSYKSEARTVSFANGPEEIAKAINGWAKKATNNIIDSIISPKDITAGTVLVLANAVYFKAKWDIPFESGDTQPGSFHRLDGSRVDAQFMSRTMYAAQYASCSDGFKVLQLPYEHGRGDADETRYSMYLFLPDERHGITSMVDAVTAGPDYLYAVLNKTAANTVRVTLPKFAISFNRNLVDDLRLLGLSLPFSAGSADLRGIFDKEWQAFIGKVLHKAVVKVDEEGTEAAAVTMIMMDGAGREQPVEFVADHPFSFFIMEERSGVIVFAGHVLDPTTN</sequence>
<dbReference type="Gene3D" id="2.30.39.10">
    <property type="entry name" value="Alpha-1-antitrypsin, domain 1"/>
    <property type="match status" value="1"/>
</dbReference>
<name>A0AAD8WFF5_LOLMU</name>
<accession>A0AAD8WFF5</accession>
<dbReference type="EMBL" id="JAUUTY010000004">
    <property type="protein sequence ID" value="KAK1652174.1"/>
    <property type="molecule type" value="Genomic_DNA"/>
</dbReference>
<dbReference type="CDD" id="cd02043">
    <property type="entry name" value="serpinP_plants"/>
    <property type="match status" value="1"/>
</dbReference>